<dbReference type="RefSeq" id="WP_196098387.1">
    <property type="nucleotide sequence ID" value="NZ_CP064939.1"/>
</dbReference>
<proteinExistence type="predicted"/>
<evidence type="ECO:0000313" key="2">
    <source>
        <dbReference type="Proteomes" id="UP000594759"/>
    </source>
</evidence>
<dbReference type="AlphaFoldDB" id="A0A7U3Q5L0"/>
<gene>
    <name evidence="1" type="ORF">IZT61_17875</name>
</gene>
<dbReference type="KEGG" id="pex:IZT61_17875"/>
<name>A0A7U3Q5L0_9SPHI</name>
<accession>A0A7U3Q5L0</accession>
<organism evidence="1 2">
    <name type="scientific">Pedobacter endophyticus</name>
    <dbReference type="NCBI Taxonomy" id="2789740"/>
    <lineage>
        <taxon>Bacteria</taxon>
        <taxon>Pseudomonadati</taxon>
        <taxon>Bacteroidota</taxon>
        <taxon>Sphingobacteriia</taxon>
        <taxon>Sphingobacteriales</taxon>
        <taxon>Sphingobacteriaceae</taxon>
        <taxon>Pedobacter</taxon>
    </lineage>
</organism>
<sequence>MSKDSIIDNLFRVASNMFTQFSTEEPLISDDTKRVLKNSEARKELHKILDNPKTGKVNVNVNGKPVSFFVEA</sequence>
<dbReference type="Proteomes" id="UP000594759">
    <property type="component" value="Chromosome"/>
</dbReference>
<keyword evidence="2" id="KW-1185">Reference proteome</keyword>
<protein>
    <submittedName>
        <fullName evidence="1">Uncharacterized protein</fullName>
    </submittedName>
</protein>
<dbReference type="EMBL" id="CP064939">
    <property type="protein sequence ID" value="QPH38912.1"/>
    <property type="molecule type" value="Genomic_DNA"/>
</dbReference>
<evidence type="ECO:0000313" key="1">
    <source>
        <dbReference type="EMBL" id="QPH38912.1"/>
    </source>
</evidence>
<reference evidence="1 2" key="1">
    <citation type="submission" date="2020-11" db="EMBL/GenBank/DDBJ databases">
        <title>Pedobacter endophytica, an endophytic bacteria isolated form Carex pumila.</title>
        <authorList>
            <person name="Peng Y."/>
            <person name="Jiang L."/>
            <person name="Lee J."/>
        </authorList>
    </citation>
    <scope>NUCLEOTIDE SEQUENCE [LARGE SCALE GENOMIC DNA]</scope>
    <source>
        <strain evidence="1 2">JBR3-12</strain>
    </source>
</reference>